<dbReference type="GO" id="GO:0008236">
    <property type="term" value="F:serine-type peptidase activity"/>
    <property type="evidence" value="ECO:0007669"/>
    <property type="project" value="InterPro"/>
</dbReference>
<dbReference type="InterPro" id="IPR001375">
    <property type="entry name" value="Peptidase_S9_cat"/>
</dbReference>
<sequence length="319" mass="35013">MAPRFRLTVLTALVGALMLPAILPVAAAPISPIGSSIPAAFAREYSGDDLKVGKAFSSSAKYTRHRVTYESGGLTISGIMIKPRGPGPFPVVILAHGYIDPATYWSGQGFRREQDWLGNNGYVALHVDYRNHAQSDNDPKNDVSMRLGYAEDVIGAALAVKGSPYSYIDKNKVALLGRSMGGGVAFQALVLQPGVFDAAITYASTSTLAADNFNKWQRNDYPIGDQILKEYGTPKENPIAWYNMSSRNYFTRITEPVLMIHGTKDESCDISWARATNAALEKSGVDVTYIEYPGAPHYMFGEWSDSIRQVELFLKKNLR</sequence>
<accession>A0A6J6NCM3</accession>
<protein>
    <submittedName>
        <fullName evidence="3">Unannotated protein</fullName>
    </submittedName>
</protein>
<gene>
    <name evidence="3" type="ORF">UFOPK2310_01433</name>
</gene>
<dbReference type="PANTHER" id="PTHR22946:SF9">
    <property type="entry name" value="POLYKETIDE TRANSFERASE AF380"/>
    <property type="match status" value="1"/>
</dbReference>
<dbReference type="InterPro" id="IPR050261">
    <property type="entry name" value="FrsA_esterase"/>
</dbReference>
<evidence type="ECO:0000256" key="1">
    <source>
        <dbReference type="ARBA" id="ARBA00022801"/>
    </source>
</evidence>
<dbReference type="EMBL" id="CAEZWW010000218">
    <property type="protein sequence ID" value="CAB4684340.1"/>
    <property type="molecule type" value="Genomic_DNA"/>
</dbReference>
<feature type="domain" description="Peptidase S9 prolyl oligopeptidase catalytic" evidence="2">
    <location>
        <begin position="110"/>
        <end position="310"/>
    </location>
</feature>
<dbReference type="Gene3D" id="3.40.50.1820">
    <property type="entry name" value="alpha/beta hydrolase"/>
    <property type="match status" value="1"/>
</dbReference>
<dbReference type="AlphaFoldDB" id="A0A6J6NCM3"/>
<dbReference type="GO" id="GO:0016788">
    <property type="term" value="F:hydrolase activity, acting on ester bonds"/>
    <property type="evidence" value="ECO:0007669"/>
    <property type="project" value="UniProtKB-ARBA"/>
</dbReference>
<dbReference type="SUPFAM" id="SSF53474">
    <property type="entry name" value="alpha/beta-Hydrolases"/>
    <property type="match status" value="1"/>
</dbReference>
<name>A0A6J6NCM3_9ZZZZ</name>
<dbReference type="InterPro" id="IPR029058">
    <property type="entry name" value="AB_hydrolase_fold"/>
</dbReference>
<dbReference type="Pfam" id="PF00326">
    <property type="entry name" value="Peptidase_S9"/>
    <property type="match status" value="1"/>
</dbReference>
<dbReference type="PANTHER" id="PTHR22946">
    <property type="entry name" value="DIENELACTONE HYDROLASE DOMAIN-CONTAINING PROTEIN-RELATED"/>
    <property type="match status" value="1"/>
</dbReference>
<keyword evidence="1" id="KW-0378">Hydrolase</keyword>
<evidence type="ECO:0000313" key="3">
    <source>
        <dbReference type="EMBL" id="CAB4684340.1"/>
    </source>
</evidence>
<reference evidence="3" key="1">
    <citation type="submission" date="2020-05" db="EMBL/GenBank/DDBJ databases">
        <authorList>
            <person name="Chiriac C."/>
            <person name="Salcher M."/>
            <person name="Ghai R."/>
            <person name="Kavagutti S V."/>
        </authorList>
    </citation>
    <scope>NUCLEOTIDE SEQUENCE</scope>
</reference>
<evidence type="ECO:0000259" key="2">
    <source>
        <dbReference type="Pfam" id="PF00326"/>
    </source>
</evidence>
<organism evidence="3">
    <name type="scientific">freshwater metagenome</name>
    <dbReference type="NCBI Taxonomy" id="449393"/>
    <lineage>
        <taxon>unclassified sequences</taxon>
        <taxon>metagenomes</taxon>
        <taxon>ecological metagenomes</taxon>
    </lineage>
</organism>
<proteinExistence type="predicted"/>
<dbReference type="GO" id="GO:0006508">
    <property type="term" value="P:proteolysis"/>
    <property type="evidence" value="ECO:0007669"/>
    <property type="project" value="InterPro"/>
</dbReference>